<dbReference type="RefSeq" id="WP_073091789.1">
    <property type="nucleotide sequence ID" value="NZ_FQWY01000018.1"/>
</dbReference>
<keyword evidence="5 8" id="KW-0472">Membrane</keyword>
<dbReference type="InterPro" id="IPR000711">
    <property type="entry name" value="ATPase_OSCP/dsu"/>
</dbReference>
<evidence type="ECO:0000313" key="9">
    <source>
        <dbReference type="EMBL" id="SHG93035.1"/>
    </source>
</evidence>
<dbReference type="Proteomes" id="UP000242329">
    <property type="component" value="Unassembled WGS sequence"/>
</dbReference>
<dbReference type="OrthoDB" id="9802471at2"/>
<evidence type="ECO:0000256" key="2">
    <source>
        <dbReference type="ARBA" id="ARBA00022448"/>
    </source>
</evidence>
<evidence type="ECO:0000256" key="6">
    <source>
        <dbReference type="ARBA" id="ARBA00023196"/>
    </source>
</evidence>
<dbReference type="EMBL" id="FQWY01000018">
    <property type="protein sequence ID" value="SHG93035.1"/>
    <property type="molecule type" value="Genomic_DNA"/>
</dbReference>
<comment type="function">
    <text evidence="8">This protein is part of the stalk that links CF(0) to CF(1). It either transmits conformational changes from CF(0) to CF(1) or is implicated in proton conduction.</text>
</comment>
<proteinExistence type="inferred from homology"/>
<name>A0A1M5NUB9_9FIRM</name>
<dbReference type="PANTHER" id="PTHR11910">
    <property type="entry name" value="ATP SYNTHASE DELTA CHAIN"/>
    <property type="match status" value="1"/>
</dbReference>
<evidence type="ECO:0000256" key="1">
    <source>
        <dbReference type="ARBA" id="ARBA00004370"/>
    </source>
</evidence>
<dbReference type="InterPro" id="IPR026015">
    <property type="entry name" value="ATP_synth_OSCP/delta_N_sf"/>
</dbReference>
<reference evidence="10" key="1">
    <citation type="submission" date="2016-11" db="EMBL/GenBank/DDBJ databases">
        <authorList>
            <person name="Varghese N."/>
            <person name="Submissions S."/>
        </authorList>
    </citation>
    <scope>NUCLEOTIDE SEQUENCE [LARGE SCALE GENOMIC DNA]</scope>
    <source>
        <strain evidence="10">DSM 11003</strain>
    </source>
</reference>
<keyword evidence="4 8" id="KW-0406">Ion transport</keyword>
<evidence type="ECO:0000256" key="7">
    <source>
        <dbReference type="ARBA" id="ARBA00023310"/>
    </source>
</evidence>
<evidence type="ECO:0000256" key="8">
    <source>
        <dbReference type="HAMAP-Rule" id="MF_01416"/>
    </source>
</evidence>
<comment type="similarity">
    <text evidence="8">Belongs to the ATPase delta chain family.</text>
</comment>
<dbReference type="GO" id="GO:0045259">
    <property type="term" value="C:proton-transporting ATP synthase complex"/>
    <property type="evidence" value="ECO:0007669"/>
    <property type="project" value="UniProtKB-KW"/>
</dbReference>
<keyword evidence="8" id="KW-1003">Cell membrane</keyword>
<sequence>MLNKSVARRYAEAFFSIAQEKGNIDQYQQELEYVIEAINGVEYLKEYLWHLLIPTKDKKETIRKILDGKVSETTLNFVCLIIDKRRERYLELIVEEYKNMADDFRNIIKAELVSAKEIPEEQVQALAERLSQTTGKIVKFTQKVDPSLLGGVKIRVGDQVIDGTVAKKLETLREALKQAKIS</sequence>
<evidence type="ECO:0000313" key="10">
    <source>
        <dbReference type="Proteomes" id="UP000242329"/>
    </source>
</evidence>
<dbReference type="GO" id="GO:0005886">
    <property type="term" value="C:plasma membrane"/>
    <property type="evidence" value="ECO:0007669"/>
    <property type="project" value="UniProtKB-SubCell"/>
</dbReference>
<dbReference type="STRING" id="1123382.SAMN02745221_01299"/>
<dbReference type="NCBIfam" id="NF004402">
    <property type="entry name" value="PRK05758.2-2"/>
    <property type="match status" value="1"/>
</dbReference>
<keyword evidence="3 8" id="KW-0375">Hydrogen ion transport</keyword>
<comment type="function">
    <text evidence="8">F(1)F(0) ATP synthase produces ATP from ADP in the presence of a proton or sodium gradient. F-type ATPases consist of two structural domains, F(1) containing the extramembraneous catalytic core and F(0) containing the membrane proton channel, linked together by a central stalk and a peripheral stalk. During catalysis, ATP synthesis in the catalytic domain of F(1) is coupled via a rotary mechanism of the central stalk subunits to proton translocation.</text>
</comment>
<comment type="subcellular location">
    <subcellularLocation>
        <location evidence="8">Cell membrane</location>
        <topology evidence="8">Peripheral membrane protein</topology>
    </subcellularLocation>
    <subcellularLocation>
        <location evidence="1">Membrane</location>
    </subcellularLocation>
</comment>
<dbReference type="NCBIfam" id="TIGR01145">
    <property type="entry name" value="ATP_synt_delta"/>
    <property type="match status" value="1"/>
</dbReference>
<gene>
    <name evidence="8" type="primary">atpH</name>
    <name evidence="9" type="ORF">SAMN02745221_01299</name>
</gene>
<dbReference type="HAMAP" id="MF_01416">
    <property type="entry name" value="ATP_synth_delta_bact"/>
    <property type="match status" value="1"/>
</dbReference>
<protein>
    <recommendedName>
        <fullName evidence="8">ATP synthase subunit delta</fullName>
    </recommendedName>
    <alternativeName>
        <fullName evidence="8">ATP synthase F(1) sector subunit delta</fullName>
    </alternativeName>
    <alternativeName>
        <fullName evidence="8">F-type ATPase subunit delta</fullName>
        <shortName evidence="8">F-ATPase subunit delta</shortName>
    </alternativeName>
</protein>
<evidence type="ECO:0000256" key="5">
    <source>
        <dbReference type="ARBA" id="ARBA00023136"/>
    </source>
</evidence>
<dbReference type="SUPFAM" id="SSF47928">
    <property type="entry name" value="N-terminal domain of the delta subunit of the F1F0-ATP synthase"/>
    <property type="match status" value="1"/>
</dbReference>
<dbReference type="PROSITE" id="PS00389">
    <property type="entry name" value="ATPASE_DELTA"/>
    <property type="match status" value="1"/>
</dbReference>
<dbReference type="PRINTS" id="PR00125">
    <property type="entry name" value="ATPASEDELTA"/>
</dbReference>
<keyword evidence="6 8" id="KW-0139">CF(1)</keyword>
<dbReference type="AlphaFoldDB" id="A0A1M5NUB9"/>
<dbReference type="Gene3D" id="1.10.520.20">
    <property type="entry name" value="N-terminal domain of the delta subunit of the F1F0-ATP synthase"/>
    <property type="match status" value="1"/>
</dbReference>
<dbReference type="InterPro" id="IPR020781">
    <property type="entry name" value="ATPase_OSCP/d_CS"/>
</dbReference>
<evidence type="ECO:0000256" key="4">
    <source>
        <dbReference type="ARBA" id="ARBA00023065"/>
    </source>
</evidence>
<keyword evidence="2 8" id="KW-0813">Transport</keyword>
<dbReference type="GO" id="GO:0046933">
    <property type="term" value="F:proton-transporting ATP synthase activity, rotational mechanism"/>
    <property type="evidence" value="ECO:0007669"/>
    <property type="project" value="UniProtKB-UniRule"/>
</dbReference>
<accession>A0A1M5NUB9</accession>
<dbReference type="NCBIfam" id="NF004403">
    <property type="entry name" value="PRK05758.2-4"/>
    <property type="match status" value="1"/>
</dbReference>
<evidence type="ECO:0000256" key="3">
    <source>
        <dbReference type="ARBA" id="ARBA00022781"/>
    </source>
</evidence>
<dbReference type="Pfam" id="PF00213">
    <property type="entry name" value="OSCP"/>
    <property type="match status" value="1"/>
</dbReference>
<organism evidence="9 10">
    <name type="scientific">Thermosyntropha lipolytica DSM 11003</name>
    <dbReference type="NCBI Taxonomy" id="1123382"/>
    <lineage>
        <taxon>Bacteria</taxon>
        <taxon>Bacillati</taxon>
        <taxon>Bacillota</taxon>
        <taxon>Clostridia</taxon>
        <taxon>Eubacteriales</taxon>
        <taxon>Syntrophomonadaceae</taxon>
        <taxon>Thermosyntropha</taxon>
    </lineage>
</organism>
<keyword evidence="7 8" id="KW-0066">ATP synthesis</keyword>
<keyword evidence="10" id="KW-1185">Reference proteome</keyword>